<organism evidence="1 2">
    <name type="scientific">Clostridium acetireducens DSM 10703</name>
    <dbReference type="NCBI Taxonomy" id="1121290"/>
    <lineage>
        <taxon>Bacteria</taxon>
        <taxon>Bacillati</taxon>
        <taxon>Bacillota</taxon>
        <taxon>Clostridia</taxon>
        <taxon>Eubacteriales</taxon>
        <taxon>Clostridiaceae</taxon>
        <taxon>Clostridium</taxon>
    </lineage>
</organism>
<dbReference type="InterPro" id="IPR027417">
    <property type="entry name" value="P-loop_NTPase"/>
</dbReference>
<proteinExistence type="predicted"/>
<evidence type="ECO:0000313" key="1">
    <source>
        <dbReference type="EMBL" id="OFI07130.1"/>
    </source>
</evidence>
<dbReference type="InterPro" id="IPR021228">
    <property type="entry name" value="BrxD"/>
</dbReference>
<comment type="caution">
    <text evidence="1">The sequence shown here is derived from an EMBL/GenBank/DDBJ whole genome shotgun (WGS) entry which is preliminary data.</text>
</comment>
<dbReference type="Pfam" id="PF10923">
    <property type="entry name" value="BrxC_BrxD"/>
    <property type="match status" value="1"/>
</dbReference>
<dbReference type="AlphaFoldDB" id="A0A1E8F120"/>
<dbReference type="RefSeq" id="WP_070109498.1">
    <property type="nucleotide sequence ID" value="NZ_LZFO01000005.1"/>
</dbReference>
<keyword evidence="2" id="KW-1185">Reference proteome</keyword>
<dbReference type="Gene3D" id="3.40.50.300">
    <property type="entry name" value="P-loop containing nucleotide triphosphate hydrolases"/>
    <property type="match status" value="1"/>
</dbReference>
<dbReference type="Proteomes" id="UP000175744">
    <property type="component" value="Unassembled WGS sequence"/>
</dbReference>
<reference evidence="1 2" key="1">
    <citation type="submission" date="2016-06" db="EMBL/GenBank/DDBJ databases">
        <title>Genome sequence of Clostridium acetireducens DSM 10703.</title>
        <authorList>
            <person name="Poehlein A."/>
            <person name="Fluechter S."/>
            <person name="Duerre P."/>
            <person name="Daniel R."/>
        </authorList>
    </citation>
    <scope>NUCLEOTIDE SEQUENCE [LARGE SCALE GENOMIC DNA]</scope>
    <source>
        <strain evidence="1 2">DSM 10703</strain>
    </source>
</reference>
<dbReference type="SUPFAM" id="SSF52540">
    <property type="entry name" value="P-loop containing nucleoside triphosphate hydrolases"/>
    <property type="match status" value="1"/>
</dbReference>
<sequence>MISKNEAQKILYSLKIGVVPNTNLDILCVGRDKEIEEFNNCMNFVEKGNGTIKFITGTYGSGKSFLLNVIKQKALSRNFVVARIQVDKSLKFNKIEQIYYQVMSNLSIFNKKNDGTSFDEMFQLWLDNLKNIHDNKKSGEIINNVIEEINNYNSSFASVFKSFIKAKAKDNTDLCRSISAWIKGEKNIPTSVKKQFNVKSDIDKDNVMSIFKGFTKIVKLIGYSGLVILVDEIELIVNERSDIRRSAYENIRMLVDMVNDGELKEVMFIFAGTNELFENEEKGIKTYAALYNRLSSSYKDSSKKYRDLRKTIIKIDGLNVESIEKLTQKIMEIHTFYYNWKIPSSRETIKQYVKLSCSKFGDNITQANCREYLKKLIDILDIMEQNPGVDIFLKEVNDLIERRDNIDNDENDYDLYVEDYDIDDELIEL</sequence>
<evidence type="ECO:0008006" key="3">
    <source>
        <dbReference type="Google" id="ProtNLM"/>
    </source>
</evidence>
<dbReference type="OrthoDB" id="9772976at2"/>
<dbReference type="STRING" id="1121290.CLAOCE_05350"/>
<evidence type="ECO:0000313" key="2">
    <source>
        <dbReference type="Proteomes" id="UP000175744"/>
    </source>
</evidence>
<gene>
    <name evidence="1" type="ORF">CLOACE_05350</name>
</gene>
<accession>A0A1E8F120</accession>
<name>A0A1E8F120_9CLOT</name>
<dbReference type="EMBL" id="LZFO01000005">
    <property type="protein sequence ID" value="OFI07130.1"/>
    <property type="molecule type" value="Genomic_DNA"/>
</dbReference>
<protein>
    <recommendedName>
        <fullName evidence="3">KAP family P-loop domain protein</fullName>
    </recommendedName>
</protein>